<organism evidence="1 2">
    <name type="scientific">Litoreibacter meonggei</name>
    <dbReference type="NCBI Taxonomy" id="1049199"/>
    <lineage>
        <taxon>Bacteria</taxon>
        <taxon>Pseudomonadati</taxon>
        <taxon>Pseudomonadota</taxon>
        <taxon>Alphaproteobacteria</taxon>
        <taxon>Rhodobacterales</taxon>
        <taxon>Roseobacteraceae</taxon>
        <taxon>Litoreibacter</taxon>
    </lineage>
</organism>
<dbReference type="AlphaFoldDB" id="A0A497WSC5"/>
<evidence type="ECO:0000313" key="2">
    <source>
        <dbReference type="Proteomes" id="UP000269157"/>
    </source>
</evidence>
<protein>
    <submittedName>
        <fullName evidence="1">Uncharacterized protein</fullName>
    </submittedName>
</protein>
<comment type="caution">
    <text evidence="1">The sequence shown here is derived from an EMBL/GenBank/DDBJ whole genome shotgun (WGS) entry which is preliminary data.</text>
</comment>
<dbReference type="Proteomes" id="UP000269157">
    <property type="component" value="Unassembled WGS sequence"/>
</dbReference>
<sequence>MRAYTNLGYGLYNSGPNICCDKACVAGRNQPITGVIHNAANGNFKPNLNNSACRMNDRIALIVRFDQQCLNLLEWARTIDWTEYCLIIPSLRRYFATALARSV</sequence>
<dbReference type="EMBL" id="RCCE01000003">
    <property type="protein sequence ID" value="RLJ52144.1"/>
    <property type="molecule type" value="Genomic_DNA"/>
</dbReference>
<evidence type="ECO:0000313" key="1">
    <source>
        <dbReference type="EMBL" id="RLJ52144.1"/>
    </source>
</evidence>
<gene>
    <name evidence="1" type="ORF">BCF46_2372</name>
</gene>
<name>A0A497WSC5_9RHOB</name>
<reference evidence="1 2" key="1">
    <citation type="submission" date="2018-10" db="EMBL/GenBank/DDBJ databases">
        <title>Genomic Encyclopedia of Archaeal and Bacterial Type Strains, Phase II (KMG-II): from individual species to whole genera.</title>
        <authorList>
            <person name="Goeker M."/>
        </authorList>
    </citation>
    <scope>NUCLEOTIDE SEQUENCE [LARGE SCALE GENOMIC DNA]</scope>
    <source>
        <strain evidence="1 2">DSM 29466</strain>
    </source>
</reference>
<accession>A0A497WSC5</accession>
<proteinExistence type="predicted"/>
<keyword evidence="2" id="KW-1185">Reference proteome</keyword>